<proteinExistence type="predicted"/>
<name>A0A9P6AK71_9AGAM</name>
<evidence type="ECO:0000256" key="1">
    <source>
        <dbReference type="SAM" id="MobiDB-lite"/>
    </source>
</evidence>
<evidence type="ECO:0000313" key="3">
    <source>
        <dbReference type="Proteomes" id="UP000886523"/>
    </source>
</evidence>
<accession>A0A9P6AK71</accession>
<protein>
    <submittedName>
        <fullName evidence="2">Uncharacterized protein</fullName>
    </submittedName>
</protein>
<keyword evidence="3" id="KW-1185">Reference proteome</keyword>
<reference evidence="2" key="1">
    <citation type="journal article" date="2020" name="Nat. Commun.">
        <title>Large-scale genome sequencing of mycorrhizal fungi provides insights into the early evolution of symbiotic traits.</title>
        <authorList>
            <person name="Miyauchi S."/>
            <person name="Kiss E."/>
            <person name="Kuo A."/>
            <person name="Drula E."/>
            <person name="Kohler A."/>
            <person name="Sanchez-Garcia M."/>
            <person name="Morin E."/>
            <person name="Andreopoulos B."/>
            <person name="Barry K.W."/>
            <person name="Bonito G."/>
            <person name="Buee M."/>
            <person name="Carver A."/>
            <person name="Chen C."/>
            <person name="Cichocki N."/>
            <person name="Clum A."/>
            <person name="Culley D."/>
            <person name="Crous P.W."/>
            <person name="Fauchery L."/>
            <person name="Girlanda M."/>
            <person name="Hayes R.D."/>
            <person name="Keri Z."/>
            <person name="LaButti K."/>
            <person name="Lipzen A."/>
            <person name="Lombard V."/>
            <person name="Magnuson J."/>
            <person name="Maillard F."/>
            <person name="Murat C."/>
            <person name="Nolan M."/>
            <person name="Ohm R.A."/>
            <person name="Pangilinan J."/>
            <person name="Pereira M.F."/>
            <person name="Perotto S."/>
            <person name="Peter M."/>
            <person name="Pfister S."/>
            <person name="Riley R."/>
            <person name="Sitrit Y."/>
            <person name="Stielow J.B."/>
            <person name="Szollosi G."/>
            <person name="Zifcakova L."/>
            <person name="Stursova M."/>
            <person name="Spatafora J.W."/>
            <person name="Tedersoo L."/>
            <person name="Vaario L.M."/>
            <person name="Yamada A."/>
            <person name="Yan M."/>
            <person name="Wang P."/>
            <person name="Xu J."/>
            <person name="Bruns T."/>
            <person name="Baldrian P."/>
            <person name="Vilgalys R."/>
            <person name="Dunand C."/>
            <person name="Henrissat B."/>
            <person name="Grigoriev I.V."/>
            <person name="Hibbett D."/>
            <person name="Nagy L.G."/>
            <person name="Martin F.M."/>
        </authorList>
    </citation>
    <scope>NUCLEOTIDE SEQUENCE</scope>
    <source>
        <strain evidence="2">UP504</strain>
    </source>
</reference>
<gene>
    <name evidence="2" type="ORF">BS47DRAFT_1367032</name>
</gene>
<feature type="region of interest" description="Disordered" evidence="1">
    <location>
        <begin position="588"/>
        <end position="673"/>
    </location>
</feature>
<dbReference type="EMBL" id="MU129096">
    <property type="protein sequence ID" value="KAF9506864.1"/>
    <property type="molecule type" value="Genomic_DNA"/>
</dbReference>
<evidence type="ECO:0000313" key="2">
    <source>
        <dbReference type="EMBL" id="KAF9506864.1"/>
    </source>
</evidence>
<dbReference type="Proteomes" id="UP000886523">
    <property type="component" value="Unassembled WGS sequence"/>
</dbReference>
<organism evidence="2 3">
    <name type="scientific">Hydnum rufescens UP504</name>
    <dbReference type="NCBI Taxonomy" id="1448309"/>
    <lineage>
        <taxon>Eukaryota</taxon>
        <taxon>Fungi</taxon>
        <taxon>Dikarya</taxon>
        <taxon>Basidiomycota</taxon>
        <taxon>Agaricomycotina</taxon>
        <taxon>Agaricomycetes</taxon>
        <taxon>Cantharellales</taxon>
        <taxon>Hydnaceae</taxon>
        <taxon>Hydnum</taxon>
    </lineage>
</organism>
<dbReference type="AlphaFoldDB" id="A0A9P6AK71"/>
<comment type="caution">
    <text evidence="2">The sequence shown here is derived from an EMBL/GenBank/DDBJ whole genome shotgun (WGS) entry which is preliminary data.</text>
</comment>
<sequence length="673" mass="75036">MHGPPARSQCIEREDFSLPSVYRNVDSALSNDDSYVYSKSNNAILHWFPLADEVVEPTSPSTSHNSQSTLCLPPLHPIMSKHMRMPRQNPHMAIPHYVPSSQHEDILYHATTHECVAIPPRLCSMECYREVTQCLDKLVNQYTDPFSSAPITTYQFLMVWTKFAPTQYNQMYFIYDEEQREWHMDRELLITVQTGIERLQNVISDVIAIVGEEDHRFVIDCEGKLTEQLWMSKRIEELRMADKLLKLHIELTFMRLYKLRKLHQGETLSMPMASEDSLPPTPELRDRLHKAWHDPHLPMKKVARRALATGWEAIQGDIEGTRPIITAMRHLFSGNQVSKFAKYDMNLEEVLNMQPLPRVNSDPHGLGLFVPGSEFEEPSISVSLGPDQGPRAGLGSIINLPAWPTPPSDQTRLGNSSALQASSIDLDASPSNWQDIPLYDSTPRESATPMQHPRNKLAAISQQVSTLGEGLQNALWTPSRSQVANREPMGSWEMSPIGEHTMGRHPSGDPLMLQPAGLSCAHSPFTNYLIRRANSTGEGDKYPGHAWNSVTDTPALPAPGATRAHDYYTNIVKMEPFSLSHTLFPCNPTSMPLSKPGSQHTAPMPSQGSSQKESPGPPMEDSKDKGPLPLPPLAHRARTKVEAGLQVMAASLGEEEVQEGEAQGEAASPRSTS</sequence>
<feature type="compositionally biased region" description="Polar residues" evidence="1">
    <location>
        <begin position="588"/>
        <end position="613"/>
    </location>
</feature>